<organism evidence="1 2">
    <name type="scientific">Endocarpon pusillum</name>
    <dbReference type="NCBI Taxonomy" id="364733"/>
    <lineage>
        <taxon>Eukaryota</taxon>
        <taxon>Fungi</taxon>
        <taxon>Dikarya</taxon>
        <taxon>Ascomycota</taxon>
        <taxon>Pezizomycotina</taxon>
        <taxon>Eurotiomycetes</taxon>
        <taxon>Chaetothyriomycetidae</taxon>
        <taxon>Verrucariales</taxon>
        <taxon>Verrucariaceae</taxon>
        <taxon>Endocarpon</taxon>
    </lineage>
</organism>
<dbReference type="AlphaFoldDB" id="A0A8H7ASM0"/>
<dbReference type="Proteomes" id="UP000606974">
    <property type="component" value="Unassembled WGS sequence"/>
</dbReference>
<keyword evidence="2" id="KW-1185">Reference proteome</keyword>
<gene>
    <name evidence="1" type="ORF">GJ744_008908</name>
</gene>
<protein>
    <submittedName>
        <fullName evidence="1">Uncharacterized protein</fullName>
    </submittedName>
</protein>
<accession>A0A8H7ASM0</accession>
<evidence type="ECO:0000313" key="2">
    <source>
        <dbReference type="Proteomes" id="UP000606974"/>
    </source>
</evidence>
<evidence type="ECO:0000313" key="1">
    <source>
        <dbReference type="EMBL" id="KAF7513614.1"/>
    </source>
</evidence>
<name>A0A8H7ASM0_9EURO</name>
<dbReference type="EMBL" id="JAACFV010000005">
    <property type="protein sequence ID" value="KAF7513614.1"/>
    <property type="molecule type" value="Genomic_DNA"/>
</dbReference>
<reference evidence="1" key="1">
    <citation type="submission" date="2020-02" db="EMBL/GenBank/DDBJ databases">
        <authorList>
            <person name="Palmer J.M."/>
        </authorList>
    </citation>
    <scope>NUCLEOTIDE SEQUENCE</scope>
    <source>
        <strain evidence="1">EPUS1.4</strain>
        <tissue evidence="1">Thallus</tissue>
    </source>
</reference>
<comment type="caution">
    <text evidence="1">The sequence shown here is derived from an EMBL/GenBank/DDBJ whole genome shotgun (WGS) entry which is preliminary data.</text>
</comment>
<sequence>MADFSVFDASVELGDEPIGASTPLVFSTTSSASGLKRCRALSSDLIRHSFHNRGVHDIVRERSPRLAQMAVQSSPSLRTETAFLRTLLKLPNA</sequence>
<proteinExistence type="predicted"/>